<evidence type="ECO:0000256" key="1">
    <source>
        <dbReference type="SAM" id="SignalP"/>
    </source>
</evidence>
<reference evidence="2 3" key="1">
    <citation type="submission" date="2013-01" db="EMBL/GenBank/DDBJ databases">
        <authorList>
            <person name="Inman J."/>
            <person name="Zafar N."/>
            <person name="Lorenzi H."/>
            <person name="Caler E."/>
        </authorList>
    </citation>
    <scope>NUCLEOTIDE SEQUENCE [LARGE SCALE GENOMIC DNA]</scope>
    <source>
        <strain evidence="2 3">HM-3:IMSS</strain>
    </source>
</reference>
<gene>
    <name evidence="2" type="ORF">KM1_222760</name>
</gene>
<evidence type="ECO:0000313" key="2">
    <source>
        <dbReference type="EMBL" id="EMS15907.1"/>
    </source>
</evidence>
<accession>M7W6N4</accession>
<dbReference type="VEuPathDB" id="AmoebaDB:KM1_222760"/>
<feature type="chain" id="PRO_5004086991" evidence="1">
    <location>
        <begin position="20"/>
        <end position="55"/>
    </location>
</feature>
<dbReference type="EMBL" id="KB637562">
    <property type="protein sequence ID" value="EMS15907.1"/>
    <property type="molecule type" value="Genomic_DNA"/>
</dbReference>
<keyword evidence="1" id="KW-0732">Signal</keyword>
<dbReference type="AlphaFoldDB" id="M7W6N4"/>
<name>M7W6N4_ENTHI</name>
<proteinExistence type="predicted"/>
<protein>
    <submittedName>
        <fullName evidence="2">Uncharacterized protein</fullName>
    </submittedName>
</protein>
<evidence type="ECO:0000313" key="3">
    <source>
        <dbReference type="Proteomes" id="UP000030780"/>
    </source>
</evidence>
<organism evidence="2 3">
    <name type="scientific">Entamoeba histolytica HM-3:IMSS</name>
    <dbReference type="NCBI Taxonomy" id="885315"/>
    <lineage>
        <taxon>Eukaryota</taxon>
        <taxon>Amoebozoa</taxon>
        <taxon>Evosea</taxon>
        <taxon>Archamoebae</taxon>
        <taxon>Mastigamoebida</taxon>
        <taxon>Entamoebidae</taxon>
        <taxon>Entamoeba</taxon>
    </lineage>
</organism>
<feature type="signal peptide" evidence="1">
    <location>
        <begin position="1"/>
        <end position="19"/>
    </location>
</feature>
<sequence>MGRLLFISILLVGLQGGGSIYSSPVSSQVFRLRILLYVSALSQSYLTQYVGGSKG</sequence>
<dbReference type="Proteomes" id="UP000030780">
    <property type="component" value="Unassembled WGS sequence"/>
</dbReference>